<dbReference type="RefSeq" id="WP_311666073.1">
    <property type="nucleotide sequence ID" value="NZ_JAVREO010000003.1"/>
</dbReference>
<evidence type="ECO:0000313" key="7">
    <source>
        <dbReference type="Proteomes" id="UP001183410"/>
    </source>
</evidence>
<dbReference type="SUPFAM" id="SSF46785">
    <property type="entry name" value="Winged helix' DNA-binding domain"/>
    <property type="match status" value="1"/>
</dbReference>
<keyword evidence="3" id="KW-0804">Transcription</keyword>
<evidence type="ECO:0000313" key="6">
    <source>
        <dbReference type="EMBL" id="MDT0266086.1"/>
    </source>
</evidence>
<dbReference type="InterPro" id="IPR036388">
    <property type="entry name" value="WH-like_DNA-bd_sf"/>
</dbReference>
<evidence type="ECO:0000259" key="5">
    <source>
        <dbReference type="PROSITE" id="PS51118"/>
    </source>
</evidence>
<keyword evidence="2" id="KW-0238">DNA-binding</keyword>
<keyword evidence="7" id="KW-1185">Reference proteome</keyword>
<sequence length="140" mass="15889">MTQETGPVPSVLDPEHPPPGEQPPDLDHCREIHETLTILGDRWSLIIIGQLRDRRLRFGELQRAASGISQRMLTLTLRRLEREGLIARTAYAAVPPRVEYSLTEVGSALLGPALELGRWADTHLDTIRVSRRHYDERLPE</sequence>
<keyword evidence="1" id="KW-0805">Transcription regulation</keyword>
<dbReference type="Pfam" id="PF01638">
    <property type="entry name" value="HxlR"/>
    <property type="match status" value="1"/>
</dbReference>
<evidence type="ECO:0000256" key="1">
    <source>
        <dbReference type="ARBA" id="ARBA00023015"/>
    </source>
</evidence>
<comment type="caution">
    <text evidence="6">The sequence shown here is derived from an EMBL/GenBank/DDBJ whole genome shotgun (WGS) entry which is preliminary data.</text>
</comment>
<evidence type="ECO:0000256" key="2">
    <source>
        <dbReference type="ARBA" id="ARBA00023125"/>
    </source>
</evidence>
<dbReference type="PROSITE" id="PS51118">
    <property type="entry name" value="HTH_HXLR"/>
    <property type="match status" value="1"/>
</dbReference>
<dbReference type="PANTHER" id="PTHR33204:SF39">
    <property type="entry name" value="TRANSCRIPTIONAL REGULATORY PROTEIN"/>
    <property type="match status" value="1"/>
</dbReference>
<accession>A0ABU2JM79</accession>
<organism evidence="6 7">
    <name type="scientific">Streptomyces chisholmiae</name>
    <dbReference type="NCBI Taxonomy" id="3075540"/>
    <lineage>
        <taxon>Bacteria</taxon>
        <taxon>Bacillati</taxon>
        <taxon>Actinomycetota</taxon>
        <taxon>Actinomycetes</taxon>
        <taxon>Kitasatosporales</taxon>
        <taxon>Streptomycetaceae</taxon>
        <taxon>Streptomyces</taxon>
    </lineage>
</organism>
<feature type="region of interest" description="Disordered" evidence="4">
    <location>
        <begin position="1"/>
        <end position="25"/>
    </location>
</feature>
<proteinExistence type="predicted"/>
<feature type="domain" description="HTH hxlR-type" evidence="5">
    <location>
        <begin position="29"/>
        <end position="128"/>
    </location>
</feature>
<protein>
    <submittedName>
        <fullName evidence="6">Helix-turn-helix domain-containing protein</fullName>
    </submittedName>
</protein>
<gene>
    <name evidence="6" type="ORF">RM844_07230</name>
</gene>
<evidence type="ECO:0000256" key="3">
    <source>
        <dbReference type="ARBA" id="ARBA00023163"/>
    </source>
</evidence>
<dbReference type="InterPro" id="IPR036390">
    <property type="entry name" value="WH_DNA-bd_sf"/>
</dbReference>
<dbReference type="EMBL" id="JAVREO010000003">
    <property type="protein sequence ID" value="MDT0266086.1"/>
    <property type="molecule type" value="Genomic_DNA"/>
</dbReference>
<dbReference type="Gene3D" id="1.10.10.10">
    <property type="entry name" value="Winged helix-like DNA-binding domain superfamily/Winged helix DNA-binding domain"/>
    <property type="match status" value="1"/>
</dbReference>
<name>A0ABU2JM79_9ACTN</name>
<reference evidence="7" key="1">
    <citation type="submission" date="2023-07" db="EMBL/GenBank/DDBJ databases">
        <title>30 novel species of actinomycetes from the DSMZ collection.</title>
        <authorList>
            <person name="Nouioui I."/>
        </authorList>
    </citation>
    <scope>NUCLEOTIDE SEQUENCE [LARGE SCALE GENOMIC DNA]</scope>
    <source>
        <strain evidence="7">DSM 44915</strain>
    </source>
</reference>
<dbReference type="Proteomes" id="UP001183410">
    <property type="component" value="Unassembled WGS sequence"/>
</dbReference>
<dbReference type="InterPro" id="IPR002577">
    <property type="entry name" value="HTH_HxlR"/>
</dbReference>
<dbReference type="PANTHER" id="PTHR33204">
    <property type="entry name" value="TRANSCRIPTIONAL REGULATOR, MARR FAMILY"/>
    <property type="match status" value="1"/>
</dbReference>
<evidence type="ECO:0000256" key="4">
    <source>
        <dbReference type="SAM" id="MobiDB-lite"/>
    </source>
</evidence>